<reference evidence="2 3" key="1">
    <citation type="submission" date="2018-05" db="EMBL/GenBank/DDBJ databases">
        <title>Streptomyces venezuelae.</title>
        <authorList>
            <person name="Kim W."/>
            <person name="Lee N."/>
            <person name="Cho B.-K."/>
        </authorList>
    </citation>
    <scope>NUCLEOTIDE SEQUENCE [LARGE SCALE GENOMIC DNA]</scope>
    <source>
        <strain evidence="2 3">ATCC 21018</strain>
    </source>
</reference>
<dbReference type="EMBL" id="CP029189">
    <property type="protein sequence ID" value="QES53272.1"/>
    <property type="molecule type" value="Genomic_DNA"/>
</dbReference>
<feature type="region of interest" description="Disordered" evidence="1">
    <location>
        <begin position="169"/>
        <end position="237"/>
    </location>
</feature>
<evidence type="ECO:0000256" key="1">
    <source>
        <dbReference type="SAM" id="MobiDB-lite"/>
    </source>
</evidence>
<accession>A0A5P2DDV2</accession>
<evidence type="ECO:0000313" key="3">
    <source>
        <dbReference type="Proteomes" id="UP000324101"/>
    </source>
</evidence>
<gene>
    <name evidence="2" type="ORF">DEJ51_02585</name>
</gene>
<organism evidence="2 3">
    <name type="scientific">Streptomyces venezuelae</name>
    <dbReference type="NCBI Taxonomy" id="54571"/>
    <lineage>
        <taxon>Bacteria</taxon>
        <taxon>Bacillati</taxon>
        <taxon>Actinomycetota</taxon>
        <taxon>Actinomycetes</taxon>
        <taxon>Kitasatosporales</taxon>
        <taxon>Streptomycetaceae</taxon>
        <taxon>Streptomyces</taxon>
    </lineage>
</organism>
<protein>
    <submittedName>
        <fullName evidence="2">Uncharacterized protein</fullName>
    </submittedName>
</protein>
<dbReference type="AlphaFoldDB" id="A0A5P2DDV2"/>
<dbReference type="OrthoDB" id="4500964at2"/>
<feature type="compositionally biased region" description="Pro residues" evidence="1">
    <location>
        <begin position="174"/>
        <end position="188"/>
    </location>
</feature>
<feature type="compositionally biased region" description="Basic and acidic residues" evidence="1">
    <location>
        <begin position="198"/>
        <end position="237"/>
    </location>
</feature>
<sequence>MSSPLGQPGGEVADFRPTHVVPQEGLPAWEAPDVTRPTVPLDPFLPVQLLSRRGEWGEVLCANGWSAWVDGRLLVAVPHPPPTAGGRPPVRSEDPRPLLTRGSEALERYRRAVDELASGRIDADAFRRSVRGLRAGVVIDGESVWLYDERSGRWLYDDGDRMTTYAVVAGPGGPSAPAPEPGPQPPPAATEQGGGAPVRRDPTDAVAVPREDPADRPGRAAAHDPTRIVETRDPGGG</sequence>
<dbReference type="RefSeq" id="WP_150255891.1">
    <property type="nucleotide sequence ID" value="NZ_CP029189.1"/>
</dbReference>
<evidence type="ECO:0000313" key="2">
    <source>
        <dbReference type="EMBL" id="QES53272.1"/>
    </source>
</evidence>
<proteinExistence type="predicted"/>
<name>A0A5P2DDV2_STRVZ</name>
<dbReference type="Proteomes" id="UP000324101">
    <property type="component" value="Chromosome"/>
</dbReference>